<keyword evidence="2" id="KW-1185">Reference proteome</keyword>
<accession>A0ABP7ABU8</accession>
<name>A0ABP7ABU8_9ACTN</name>
<dbReference type="Proteomes" id="UP001500630">
    <property type="component" value="Unassembled WGS sequence"/>
</dbReference>
<evidence type="ECO:0000313" key="1">
    <source>
        <dbReference type="EMBL" id="GAA3628753.1"/>
    </source>
</evidence>
<comment type="caution">
    <text evidence="1">The sequence shown here is derived from an EMBL/GenBank/DDBJ whole genome shotgun (WGS) entry which is preliminary data.</text>
</comment>
<sequence>MDNSAGYSAKLGAEIHKLEEAGLTLSPELLINATEPTESLASAGDPYHRADSPTTARGYWIGSLAVLGAATEAESVVEKLRQRTAAAPDTADEKARLLELWIAAEPLLSEAELQEVRPIVLRHLFGDDEGRVNLSRNSGDAQGGGY</sequence>
<evidence type="ECO:0000313" key="2">
    <source>
        <dbReference type="Proteomes" id="UP001500630"/>
    </source>
</evidence>
<organism evidence="1 2">
    <name type="scientific">Nonomuraea rosea</name>
    <dbReference type="NCBI Taxonomy" id="638574"/>
    <lineage>
        <taxon>Bacteria</taxon>
        <taxon>Bacillati</taxon>
        <taxon>Actinomycetota</taxon>
        <taxon>Actinomycetes</taxon>
        <taxon>Streptosporangiales</taxon>
        <taxon>Streptosporangiaceae</taxon>
        <taxon>Nonomuraea</taxon>
    </lineage>
</organism>
<proteinExistence type="predicted"/>
<dbReference type="EMBL" id="BAABDQ010000118">
    <property type="protein sequence ID" value="GAA3628753.1"/>
    <property type="molecule type" value="Genomic_DNA"/>
</dbReference>
<gene>
    <name evidence="1" type="ORF">GCM10022419_136610</name>
</gene>
<reference evidence="2" key="1">
    <citation type="journal article" date="2019" name="Int. J. Syst. Evol. Microbiol.">
        <title>The Global Catalogue of Microorganisms (GCM) 10K type strain sequencing project: providing services to taxonomists for standard genome sequencing and annotation.</title>
        <authorList>
            <consortium name="The Broad Institute Genomics Platform"/>
            <consortium name="The Broad Institute Genome Sequencing Center for Infectious Disease"/>
            <person name="Wu L."/>
            <person name="Ma J."/>
        </authorList>
    </citation>
    <scope>NUCLEOTIDE SEQUENCE [LARGE SCALE GENOMIC DNA]</scope>
    <source>
        <strain evidence="2">JCM 17326</strain>
    </source>
</reference>
<protein>
    <submittedName>
        <fullName evidence="1">Uncharacterized protein</fullName>
    </submittedName>
</protein>
<dbReference type="RefSeq" id="WP_345581505.1">
    <property type="nucleotide sequence ID" value="NZ_BAABDQ010000118.1"/>
</dbReference>